<dbReference type="InterPro" id="IPR002110">
    <property type="entry name" value="Ankyrin_rpt"/>
</dbReference>
<feature type="repeat" description="ANK" evidence="3">
    <location>
        <begin position="154"/>
        <end position="186"/>
    </location>
</feature>
<dbReference type="SUPFAM" id="SSF48403">
    <property type="entry name" value="Ankyrin repeat"/>
    <property type="match status" value="2"/>
</dbReference>
<evidence type="ECO:0000313" key="6">
    <source>
        <dbReference type="Proteomes" id="UP000708148"/>
    </source>
</evidence>
<feature type="repeat" description="ANK" evidence="3">
    <location>
        <begin position="88"/>
        <end position="120"/>
    </location>
</feature>
<evidence type="ECO:0008006" key="7">
    <source>
        <dbReference type="Google" id="ProtNLM"/>
    </source>
</evidence>
<keyword evidence="2 3" id="KW-0040">ANK repeat</keyword>
<dbReference type="Proteomes" id="UP000708148">
    <property type="component" value="Unassembled WGS sequence"/>
</dbReference>
<proteinExistence type="predicted"/>
<keyword evidence="1" id="KW-0677">Repeat</keyword>
<organism evidence="5 6">
    <name type="scientific">Ostreobium quekettii</name>
    <dbReference type="NCBI Taxonomy" id="121088"/>
    <lineage>
        <taxon>Eukaryota</taxon>
        <taxon>Viridiplantae</taxon>
        <taxon>Chlorophyta</taxon>
        <taxon>core chlorophytes</taxon>
        <taxon>Ulvophyceae</taxon>
        <taxon>TCBD clade</taxon>
        <taxon>Bryopsidales</taxon>
        <taxon>Ostreobineae</taxon>
        <taxon>Ostreobiaceae</taxon>
        <taxon>Ostreobium</taxon>
    </lineage>
</organism>
<evidence type="ECO:0000256" key="1">
    <source>
        <dbReference type="ARBA" id="ARBA00022737"/>
    </source>
</evidence>
<dbReference type="PANTHER" id="PTHR24166:SF48">
    <property type="entry name" value="PROTEIN VAPYRIN"/>
    <property type="match status" value="1"/>
</dbReference>
<dbReference type="PROSITE" id="PS50297">
    <property type="entry name" value="ANK_REP_REGION"/>
    <property type="match status" value="7"/>
</dbReference>
<dbReference type="AlphaFoldDB" id="A0A8S1JA89"/>
<dbReference type="Pfam" id="PF00023">
    <property type="entry name" value="Ank"/>
    <property type="match status" value="1"/>
</dbReference>
<dbReference type="PRINTS" id="PR01415">
    <property type="entry name" value="ANKYRIN"/>
</dbReference>
<feature type="repeat" description="ANK" evidence="3">
    <location>
        <begin position="121"/>
        <end position="153"/>
    </location>
</feature>
<dbReference type="Gene3D" id="1.25.40.20">
    <property type="entry name" value="Ankyrin repeat-containing domain"/>
    <property type="match status" value="3"/>
</dbReference>
<dbReference type="OrthoDB" id="539213at2759"/>
<feature type="region of interest" description="Disordered" evidence="4">
    <location>
        <begin position="363"/>
        <end position="383"/>
    </location>
</feature>
<evidence type="ECO:0000256" key="3">
    <source>
        <dbReference type="PROSITE-ProRule" id="PRU00023"/>
    </source>
</evidence>
<dbReference type="InterPro" id="IPR050889">
    <property type="entry name" value="Dendritic_Spine_Reg/Scaffold"/>
</dbReference>
<evidence type="ECO:0000256" key="2">
    <source>
        <dbReference type="ARBA" id="ARBA00023043"/>
    </source>
</evidence>
<dbReference type="Pfam" id="PF12796">
    <property type="entry name" value="Ank_2"/>
    <property type="match status" value="2"/>
</dbReference>
<reference evidence="5" key="1">
    <citation type="submission" date="2020-12" db="EMBL/GenBank/DDBJ databases">
        <authorList>
            <person name="Iha C."/>
        </authorList>
    </citation>
    <scope>NUCLEOTIDE SEQUENCE</scope>
</reference>
<dbReference type="PROSITE" id="PS50088">
    <property type="entry name" value="ANK_REPEAT"/>
    <property type="match status" value="7"/>
</dbReference>
<sequence>MDVLLEEGLDVNATSDFGTTPMNVAMGFGNIGNIEYLLAKDADPSPNGVVICECLDVEVDSDFTACPDGNCGEKDIEEIKELLGVADGGHENLFDAVVNGDLESVVALIDSGADVNEVDFDNDTPLIIAADRGLVEIAVALLDAGADPDAKGPIGATALHLAAYFGHADVVEVLIQNGATVDIRNDEGFTPLHLASQEGHLKVIKALLAAGADIEKMTRKSGATPLHLAATSNQVDAVALLFEEGADPKVVNDFGLSALHVAALTPGTEVLMALLLEEGLDVNIQTTEGVTPIGFAAYYGNKGGIEFLLSKGANTTIGADSPVFFGEVCGCLNDAELAAARQCPEGSACNSEKDIAEIEEALGGKPGAGTSAGGKSRPKGAASNAIDGEENLCVALPTVLARLECVAKDAEPK</sequence>
<accession>A0A8S1JA89</accession>
<evidence type="ECO:0000256" key="4">
    <source>
        <dbReference type="SAM" id="MobiDB-lite"/>
    </source>
</evidence>
<feature type="repeat" description="ANK" evidence="3">
    <location>
        <begin position="254"/>
        <end position="287"/>
    </location>
</feature>
<dbReference type="SMART" id="SM00248">
    <property type="entry name" value="ANK"/>
    <property type="match status" value="8"/>
</dbReference>
<name>A0A8S1JA89_9CHLO</name>
<feature type="repeat" description="ANK" evidence="3">
    <location>
        <begin position="221"/>
        <end position="253"/>
    </location>
</feature>
<comment type="caution">
    <text evidence="5">The sequence shown here is derived from an EMBL/GenBank/DDBJ whole genome shotgun (WGS) entry which is preliminary data.</text>
</comment>
<feature type="repeat" description="ANK" evidence="3">
    <location>
        <begin position="288"/>
        <end position="320"/>
    </location>
</feature>
<dbReference type="EMBL" id="CAJHUC010002033">
    <property type="protein sequence ID" value="CAD7703014.1"/>
    <property type="molecule type" value="Genomic_DNA"/>
</dbReference>
<keyword evidence="6" id="KW-1185">Reference proteome</keyword>
<dbReference type="InterPro" id="IPR036770">
    <property type="entry name" value="Ankyrin_rpt-contain_sf"/>
</dbReference>
<dbReference type="PANTHER" id="PTHR24166">
    <property type="entry name" value="ROLLING PEBBLES, ISOFORM B"/>
    <property type="match status" value="1"/>
</dbReference>
<evidence type="ECO:0000313" key="5">
    <source>
        <dbReference type="EMBL" id="CAD7703014.1"/>
    </source>
</evidence>
<protein>
    <recommendedName>
        <fullName evidence="7">Ankyrin repeat domain-containing protein</fullName>
    </recommendedName>
</protein>
<gene>
    <name evidence="5" type="ORF">OSTQU699_LOCUS8371</name>
</gene>
<feature type="repeat" description="ANK" evidence="3">
    <location>
        <begin position="187"/>
        <end position="219"/>
    </location>
</feature>